<accession>A0A848BRK1</accession>
<name>A0A848BRK1_9FIRM</name>
<organism evidence="1 2">
    <name type="scientific">Megasphaera hexanoica</name>
    <dbReference type="NCBI Taxonomy" id="1675036"/>
    <lineage>
        <taxon>Bacteria</taxon>
        <taxon>Bacillati</taxon>
        <taxon>Bacillota</taxon>
        <taxon>Negativicutes</taxon>
        <taxon>Veillonellales</taxon>
        <taxon>Veillonellaceae</taxon>
        <taxon>Megasphaera</taxon>
    </lineage>
</organism>
<dbReference type="RefSeq" id="WP_170087292.1">
    <property type="nucleotide sequence ID" value="NZ_JABAFG010000004.1"/>
</dbReference>
<comment type="caution">
    <text evidence="1">The sequence shown here is derived from an EMBL/GenBank/DDBJ whole genome shotgun (WGS) entry which is preliminary data.</text>
</comment>
<gene>
    <name evidence="1" type="ORF">HF872_03840</name>
</gene>
<proteinExistence type="predicted"/>
<evidence type="ECO:0000313" key="1">
    <source>
        <dbReference type="EMBL" id="NME27760.1"/>
    </source>
</evidence>
<dbReference type="EMBL" id="JABAFG010000004">
    <property type="protein sequence ID" value="NME27760.1"/>
    <property type="molecule type" value="Genomic_DNA"/>
</dbReference>
<sequence>MTKTYYVVEIIYYKSPPLIMGITGKLKRAAKLADNFMASAPDDAEILVTRYSCDNETGFVNHRCCLTNQDLRDVLARSA</sequence>
<evidence type="ECO:0000313" key="2">
    <source>
        <dbReference type="Proteomes" id="UP000591071"/>
    </source>
</evidence>
<protein>
    <submittedName>
        <fullName evidence="1">Uncharacterized protein</fullName>
    </submittedName>
</protein>
<dbReference type="Proteomes" id="UP000591071">
    <property type="component" value="Unassembled WGS sequence"/>
</dbReference>
<dbReference type="AlphaFoldDB" id="A0A848BRK1"/>
<reference evidence="1 2" key="1">
    <citation type="submission" date="2020-04" db="EMBL/GenBank/DDBJ databases">
        <authorList>
            <person name="Hitch T.C.A."/>
            <person name="Wylensek D."/>
            <person name="Clavel T."/>
        </authorList>
    </citation>
    <scope>NUCLEOTIDE SEQUENCE [LARGE SCALE GENOMIC DNA]</scope>
    <source>
        <strain evidence="1 2">Oil-RF-744-FAT-WT-6-1</strain>
    </source>
</reference>